<dbReference type="InterPro" id="IPR043128">
    <property type="entry name" value="Rev_trsase/Diguanyl_cyclase"/>
</dbReference>
<dbReference type="SUPFAM" id="SSF55073">
    <property type="entry name" value="Nucleotide cyclase"/>
    <property type="match status" value="1"/>
</dbReference>
<dbReference type="Pfam" id="PF00990">
    <property type="entry name" value="GGDEF"/>
    <property type="match status" value="1"/>
</dbReference>
<dbReference type="PANTHER" id="PTHR45138:SF9">
    <property type="entry name" value="DIGUANYLATE CYCLASE DGCM-RELATED"/>
    <property type="match status" value="1"/>
</dbReference>
<evidence type="ECO:0000256" key="4">
    <source>
        <dbReference type="ARBA" id="ARBA00034247"/>
    </source>
</evidence>
<evidence type="ECO:0000256" key="5">
    <source>
        <dbReference type="SAM" id="Phobius"/>
    </source>
</evidence>
<dbReference type="GO" id="GO:0005886">
    <property type="term" value="C:plasma membrane"/>
    <property type="evidence" value="ECO:0007669"/>
    <property type="project" value="UniProtKB-SubCell"/>
</dbReference>
<evidence type="ECO:0000313" key="7">
    <source>
        <dbReference type="EMBL" id="AQZ95033.1"/>
    </source>
</evidence>
<feature type="domain" description="GGDEF" evidence="6">
    <location>
        <begin position="92"/>
        <end position="221"/>
    </location>
</feature>
<dbReference type="InterPro" id="IPR029787">
    <property type="entry name" value="Nucleotide_cyclase"/>
</dbReference>
<name>A0A1V0B531_9GAMM</name>
<dbReference type="FunFam" id="3.30.70.270:FF:000001">
    <property type="entry name" value="Diguanylate cyclase domain protein"/>
    <property type="match status" value="1"/>
</dbReference>
<protein>
    <recommendedName>
        <fullName evidence="3">diguanylate cyclase</fullName>
        <ecNumber evidence="3">2.7.7.65</ecNumber>
    </recommendedName>
</protein>
<dbReference type="SMART" id="SM00267">
    <property type="entry name" value="GGDEF"/>
    <property type="match status" value="1"/>
</dbReference>
<reference evidence="7 8" key="1">
    <citation type="submission" date="2017-03" db="EMBL/GenBank/DDBJ databases">
        <title>Complete genome sequence of the novel DNRA strain Pseudomonas sp. S-6-2 isolated from Chinese polluted river sediment. Journal of Biotechnology.</title>
        <authorList>
            <person name="Li J."/>
            <person name="Xiang F."/>
            <person name="Wang L."/>
            <person name="Xi L."/>
            <person name="Liu J."/>
        </authorList>
    </citation>
    <scope>NUCLEOTIDE SEQUENCE [LARGE SCALE GENOMIC DNA]</scope>
    <source>
        <strain evidence="7 8">S-6-2</strain>
    </source>
</reference>
<accession>A0A1V0B531</accession>
<dbReference type="Gene3D" id="3.30.70.270">
    <property type="match status" value="1"/>
</dbReference>
<feature type="transmembrane region" description="Helical" evidence="5">
    <location>
        <begin position="12"/>
        <end position="31"/>
    </location>
</feature>
<dbReference type="CDD" id="cd01949">
    <property type="entry name" value="GGDEF"/>
    <property type="match status" value="1"/>
</dbReference>
<comment type="cofactor">
    <cofactor evidence="1">
        <name>Mg(2+)</name>
        <dbReference type="ChEBI" id="CHEBI:18420"/>
    </cofactor>
</comment>
<dbReference type="KEGG" id="ppha:BVH74_09835"/>
<evidence type="ECO:0000259" key="6">
    <source>
        <dbReference type="PROSITE" id="PS50887"/>
    </source>
</evidence>
<dbReference type="PANTHER" id="PTHR45138">
    <property type="entry name" value="REGULATORY COMPONENTS OF SENSORY TRANSDUCTION SYSTEM"/>
    <property type="match status" value="1"/>
</dbReference>
<dbReference type="Proteomes" id="UP000243488">
    <property type="component" value="Chromosome"/>
</dbReference>
<dbReference type="GO" id="GO:0043709">
    <property type="term" value="P:cell adhesion involved in single-species biofilm formation"/>
    <property type="evidence" value="ECO:0007669"/>
    <property type="project" value="TreeGrafter"/>
</dbReference>
<dbReference type="InterPro" id="IPR050469">
    <property type="entry name" value="Diguanylate_Cyclase"/>
</dbReference>
<proteinExistence type="predicted"/>
<dbReference type="AlphaFoldDB" id="A0A1V0B531"/>
<dbReference type="PROSITE" id="PS50887">
    <property type="entry name" value="GGDEF"/>
    <property type="match status" value="1"/>
</dbReference>
<evidence type="ECO:0000256" key="2">
    <source>
        <dbReference type="ARBA" id="ARBA00004533"/>
    </source>
</evidence>
<evidence type="ECO:0000313" key="8">
    <source>
        <dbReference type="Proteomes" id="UP000243488"/>
    </source>
</evidence>
<gene>
    <name evidence="7" type="ORF">BVH74_09835</name>
</gene>
<sequence length="234" mass="26038">MDASWLPSSPVASMAALICFLLWVLTLGYCLKLMARIRRLGVQKEQACEAQLHIQQQLHKLTRTDALTGVWNRQRFGENAEAELKRCQRYTHPLSVLCIDLDHFNEINNSYGHSIGDEVLNGVARLLQSAIRQSDALGRWSGGSFMLLLPHTPLEQALELAEKLRRRIASSNLLVDSPVAVSIGAASLQPDEALETLFQRAEMALSQAKREGRNRTLGCLSELPLATQRGRQAV</sequence>
<comment type="subcellular location">
    <subcellularLocation>
        <location evidence="2">Cell inner membrane</location>
    </subcellularLocation>
</comment>
<dbReference type="GO" id="GO:0052621">
    <property type="term" value="F:diguanylate cyclase activity"/>
    <property type="evidence" value="ECO:0007669"/>
    <property type="project" value="UniProtKB-EC"/>
</dbReference>
<dbReference type="RefSeq" id="WP_080049902.1">
    <property type="nucleotide sequence ID" value="NZ_CP020100.1"/>
</dbReference>
<keyword evidence="5" id="KW-1133">Transmembrane helix</keyword>
<evidence type="ECO:0000256" key="3">
    <source>
        <dbReference type="ARBA" id="ARBA00012528"/>
    </source>
</evidence>
<dbReference type="InterPro" id="IPR000160">
    <property type="entry name" value="GGDEF_dom"/>
</dbReference>
<keyword evidence="5" id="KW-0472">Membrane</keyword>
<comment type="catalytic activity">
    <reaction evidence="4">
        <text>2 GTP = 3',3'-c-di-GMP + 2 diphosphate</text>
        <dbReference type="Rhea" id="RHEA:24898"/>
        <dbReference type="ChEBI" id="CHEBI:33019"/>
        <dbReference type="ChEBI" id="CHEBI:37565"/>
        <dbReference type="ChEBI" id="CHEBI:58805"/>
        <dbReference type="EC" id="2.7.7.65"/>
    </reaction>
</comment>
<dbReference type="STRING" id="1931241.BVH74_09835"/>
<organism evidence="7 8">
    <name type="scientific">Halopseudomonas phragmitis</name>
    <dbReference type="NCBI Taxonomy" id="1931241"/>
    <lineage>
        <taxon>Bacteria</taxon>
        <taxon>Pseudomonadati</taxon>
        <taxon>Pseudomonadota</taxon>
        <taxon>Gammaproteobacteria</taxon>
        <taxon>Pseudomonadales</taxon>
        <taxon>Pseudomonadaceae</taxon>
        <taxon>Halopseudomonas</taxon>
    </lineage>
</organism>
<dbReference type="GO" id="GO:1902201">
    <property type="term" value="P:negative regulation of bacterial-type flagellum-dependent cell motility"/>
    <property type="evidence" value="ECO:0007669"/>
    <property type="project" value="TreeGrafter"/>
</dbReference>
<dbReference type="EMBL" id="CP020100">
    <property type="protein sequence ID" value="AQZ95033.1"/>
    <property type="molecule type" value="Genomic_DNA"/>
</dbReference>
<evidence type="ECO:0000256" key="1">
    <source>
        <dbReference type="ARBA" id="ARBA00001946"/>
    </source>
</evidence>
<keyword evidence="8" id="KW-1185">Reference proteome</keyword>
<dbReference type="NCBIfam" id="TIGR00254">
    <property type="entry name" value="GGDEF"/>
    <property type="match status" value="1"/>
</dbReference>
<keyword evidence="5" id="KW-0812">Transmembrane</keyword>
<dbReference type="EC" id="2.7.7.65" evidence="3"/>